<dbReference type="GO" id="GO:0006633">
    <property type="term" value="P:fatty acid biosynthetic process"/>
    <property type="evidence" value="ECO:0007669"/>
    <property type="project" value="TreeGrafter"/>
</dbReference>
<dbReference type="Pfam" id="PF14765">
    <property type="entry name" value="PS-DH"/>
    <property type="match status" value="1"/>
</dbReference>
<dbReference type="SUPFAM" id="SSF52777">
    <property type="entry name" value="CoA-dependent acyltransferases"/>
    <property type="match status" value="2"/>
</dbReference>
<dbReference type="Pfam" id="PF00698">
    <property type="entry name" value="Acyl_transf_1"/>
    <property type="match status" value="1"/>
</dbReference>
<keyword evidence="3" id="KW-0597">Phosphoprotein</keyword>
<feature type="region of interest" description="Disordered" evidence="10">
    <location>
        <begin position="2123"/>
        <end position="2156"/>
    </location>
</feature>
<dbReference type="PROSITE" id="PS00012">
    <property type="entry name" value="PHOSPHOPANTETHEINE"/>
    <property type="match status" value="1"/>
</dbReference>
<evidence type="ECO:0000256" key="9">
    <source>
        <dbReference type="PROSITE-ProRule" id="PRU01363"/>
    </source>
</evidence>
<dbReference type="Pfam" id="PF02801">
    <property type="entry name" value="Ketoacyl-synt_C"/>
    <property type="match status" value="1"/>
</dbReference>
<dbReference type="InterPro" id="IPR042104">
    <property type="entry name" value="PKS_dehydratase_sf"/>
</dbReference>
<dbReference type="InterPro" id="IPR014030">
    <property type="entry name" value="Ketoacyl_synth_N"/>
</dbReference>
<keyword evidence="4" id="KW-0808">Transferase</keyword>
<dbReference type="SMART" id="SM00827">
    <property type="entry name" value="PKS_AT"/>
    <property type="match status" value="1"/>
</dbReference>
<dbReference type="Pfam" id="PF23297">
    <property type="entry name" value="ACP_SdgA_C"/>
    <property type="match status" value="1"/>
</dbReference>
<feature type="active site" description="Proton acceptor" evidence="8">
    <location>
        <position position="2450"/>
    </location>
</feature>
<evidence type="ECO:0000256" key="8">
    <source>
        <dbReference type="PIRSR" id="PIRSR600542-1"/>
    </source>
</evidence>
<dbReference type="Gene3D" id="3.90.180.10">
    <property type="entry name" value="Medium-chain alcohol dehydrogenases, catalytic domain"/>
    <property type="match status" value="1"/>
</dbReference>
<feature type="domain" description="Carrier" evidence="11">
    <location>
        <begin position="2038"/>
        <end position="2113"/>
    </location>
</feature>
<dbReference type="InterPro" id="IPR036736">
    <property type="entry name" value="ACP-like_sf"/>
</dbReference>
<sequence>MDPQQRILLELVYEAFEKAGWPREKCRASHTAVYAAIFGTDYERNLYKDVLDLPMYQSVGTGIAILANRISHAFDLRGPSVTLDTGCSGGLVALHHACTSIRNGEVEAAVVAAANLQLMPDQYFGMSSQHMVSNTGRCYPFDSRGDGYGRGEGFVVVIIKSLETALRDHDPIYSVIVNTGINQDGHTSQGITYPSRAAQAELIRQTYTRAGLTPKDIAYIEAHGTGTVAGDSEELAALADVFVPGRALPLYVGSNKGSVGHTESTSGLISLLKASLMLDREVIPPVGGFAIPKPGLPLKNIQIPTQLLPWPHTEGTIPRISINSFGYGGTNAHVILERGPRTGGVSACPGSANASSTCSYPFVVSANSKASLQSLLKAYVEWAERHPETPLADLSYTLCHGRSVLPWRVSWTADRHSALVEELQQRIHNLPSKPVPSKSNVIFVFTGQGAQWAGMGRDLLLAGPSSVFHDSILASRDILYEIGAPWDLVVELLRQDGESDINNAKLAQPATTAIQIALVALLRAQGVRPWAVVGHSSGEIAAAYAAGRLSHRRALHIAYHRGFMADASKGRGLPCGAMLSISLGEEGVAPFLKNLTKGQAGIACVNSPSSVTVSGDADAIDEVKGRIATYGNGIHTRKLFVDTAYHSYHMRAVADEYRARLRDLHLIKGPRIEGHQESDRGEVTLVSSVTGLLWSSDLTDAYWVENLVSPVRFSDAVQTITQMHHRLNHGHAILIELGPHSALAGPVRQCLAAPNVPKFEHEYVSALQRGMGAIPSALKMAGRLFELGVQLNFNEISALIRGSKAPVMLPNLPSYTWDHTVKHWHESRLDREYRIRREPYHHLLGVRVTDSTPMEPRWRHMVGLSTLPWLADHVIDNLVIFPGAGYVCMVAEALMQLVREREVDQVLELLDFHDISFLRALVVPASPQRVELQLSLKRQEHASPLCFAFSVSALSDGKWNEFCNGFVNGVMATNGLKPEAEVGAPICRQDEANWTSLDPEDIYTEMATNGNAYGPTFRSIRSLKIAADAITSTAVVEVPDVATIMPAQYQAPHVMHPATFDSLFHVGIPMITRNHGNGSLMPVHIDGMLLSVNSEALSRPGSALDVSAQLTSRTFRAIRADITVMSDGHPVLNVSGLESRNFGIQTSGNHEGICYELTWQPDLDFLRASDLPATPTLSDLVGYICFKIAKVSVIELGAGRGDLAAVFLAAVSAHGGTMTTYDFVDNTPELFDHAQKHLVGHPVCYRTLDYESPLEFQGFRPHSYDVILSSKFGSPIHVPALLKKNGVLILVLSLHMEENWQNSFRDLYPGLEVQLTFQDPVSSSLVVMARAAGAQPLHLPPYVKLLTHSAREVTPPWVIGIQRGLREFGAGVSLETLSQSIEFNDNVESCVVVIDDLQQPILSDQGCFEAAITLLQRTDQVLWLSLDDPPAMHQVTGVARTAHAENAKLRLTTAHIASEVFKSERVFSLIIQWLGYVTDKSVEPHHEREYRVSKEATVHIPRLHRSDRLNHAVSTQRHVDCRDLRMSRFVDPARPLVLSFDETSLDSSVIFVDDRVSELASDAIEIQTRAFVLSKTDSLTTPALGEYAGVVTRVGKAIENFVAGDEVVALCVNGVIGHNRPRVPYFHASKRPDGLTPSTAAALLLPCLAATYSLQCLANLPKAKGAILVHGALSDIGRATVAVARSLGVIVAVTATDNQEALESSKQLDIDVRSIIIGRPSLSSRRYQKFFQLDAIVHATEEPIPVTAWACLKPSGHVILHSSSPSVPLPKLPRNATIHFCDITEVLRTQPSCMINLLPRAAAALQQIPIRGLDLRTHDVASVAEAFRQLNLGTSSRIVIQAGAASLDRTLETMTFDDFVPVTLAKTQGTLNLEKVFTSPELKFFLMLSSAVNITGASGQANYNAGNAVQDAMAHSRPFGFMSLNIGWIEDAIHTSNDKTKLQGLWRTGLRPILSHELSKYFDYVLEAASSQLHLRQAVIGFDEASLSHTSARNSNVHSALFCHLEHSFSPSDSLTSIPSVCSFREVVESGDYPTIVDFITKSIIGQMATLISIDPEQVHETYGSIISLGLDSLVAIELRNWITREFDAPLQSSEIMIDQPIRDLSQKVASRSRIVMSSLDAESINTTEGSSEEITDRLPENPVTSSTPASLSTKDSLLDLPPLPLPPLEDILQSFEHSRSAIDTLDDCLVTSQAVREFLEGSGPLLYQKIQEADPNDIADAYDRQVYLERREPLPEIGSFTFSHPVDAPAHTQALRASILTKSAIEFSRQLEKGEIGPGKLHGKTLTTEGSRWLFYATRCPGLSIDHMRRYTISHTVIVLRRGHVFKLTLPGTNQPLHLPAIHAAYDGILRASNEPRPSLAALTADKRDSWATLRQELERDPVSSTTLDCIDAAAFVLCLDDESPASPGERYTQFLLGGADRPFVNRWLDKSLQFVVTANGLSAGVYDHTKLDGLDARMLHAHICRVIQSEQPSNPANASAFSLSSTSDSTIAYPVHECIWNPSPAIIRHAEQVSVHCRAYGPLDYRILNIDSLGLSTLRLFRLAPNATALLTVHLALYLADGYIRPAWDRVSLGAFARGRVDWVQTMSPATRAFVETAATAAISGNDDARARACALLKTATATSSRALAAASRGYGFVGHLYALRGVAQQQQQQLPALFETQAWAATSSGGPGGRIKLGFMRFLSDSDIGSHADTEGDQHGEIDYIGEAGFLSPGENGIYIHCNVKDEHAQFALSGKPEYTARVYEAIRTSAGIVAGLLKD</sequence>
<dbReference type="Gene3D" id="3.30.70.3290">
    <property type="match status" value="1"/>
</dbReference>
<dbReference type="Pfam" id="PF21089">
    <property type="entry name" value="PKS_DH_N"/>
    <property type="match status" value="1"/>
</dbReference>
<dbReference type="InterPro" id="IPR049551">
    <property type="entry name" value="PKS_DH_C"/>
</dbReference>
<keyword evidence="15" id="KW-1185">Reference proteome</keyword>
<evidence type="ECO:0000256" key="7">
    <source>
        <dbReference type="ARBA" id="ARBA00023315"/>
    </source>
</evidence>
<keyword evidence="7" id="KW-0012">Acyltransferase</keyword>
<dbReference type="InterPro" id="IPR016035">
    <property type="entry name" value="Acyl_Trfase/lysoPLipase"/>
</dbReference>
<feature type="domain" description="Ketosynthase family 3 (KS3)" evidence="12">
    <location>
        <begin position="1"/>
        <end position="338"/>
    </location>
</feature>
<gene>
    <name evidence="14" type="ORF">SLS62_002499</name>
</gene>
<dbReference type="GO" id="GO:0031177">
    <property type="term" value="F:phosphopantetheine binding"/>
    <property type="evidence" value="ECO:0007669"/>
    <property type="project" value="InterPro"/>
</dbReference>
<evidence type="ECO:0000313" key="14">
    <source>
        <dbReference type="EMBL" id="KAK7755565.1"/>
    </source>
</evidence>
<dbReference type="Gene3D" id="3.40.366.10">
    <property type="entry name" value="Malonyl-Coenzyme A Acyl Carrier Protein, domain 2"/>
    <property type="match status" value="1"/>
</dbReference>
<dbReference type="InterPro" id="IPR009081">
    <property type="entry name" value="PP-bd_ACP"/>
</dbReference>
<dbReference type="SUPFAM" id="SSF47336">
    <property type="entry name" value="ACP-like"/>
    <property type="match status" value="1"/>
</dbReference>
<dbReference type="Gene3D" id="3.40.50.150">
    <property type="entry name" value="Vaccinia Virus protein VP39"/>
    <property type="match status" value="1"/>
</dbReference>
<dbReference type="InterPro" id="IPR023213">
    <property type="entry name" value="CAT-like_dom_sf"/>
</dbReference>
<dbReference type="InterPro" id="IPR029063">
    <property type="entry name" value="SAM-dependent_MTases_sf"/>
</dbReference>
<dbReference type="SMART" id="SM00825">
    <property type="entry name" value="PKS_KS"/>
    <property type="match status" value="1"/>
</dbReference>
<dbReference type="SUPFAM" id="SSF53901">
    <property type="entry name" value="Thiolase-like"/>
    <property type="match status" value="1"/>
</dbReference>
<evidence type="ECO:0000259" key="12">
    <source>
        <dbReference type="PROSITE" id="PS52004"/>
    </source>
</evidence>
<dbReference type="SUPFAM" id="SSF52151">
    <property type="entry name" value="FabD/lysophospholipase-like"/>
    <property type="match status" value="1"/>
</dbReference>
<dbReference type="Proteomes" id="UP001320420">
    <property type="component" value="Unassembled WGS sequence"/>
</dbReference>
<keyword evidence="6" id="KW-0511">Multifunctional enzyme</keyword>
<feature type="region of interest" description="C-terminal hotdog fold" evidence="9">
    <location>
        <begin position="992"/>
        <end position="1148"/>
    </location>
</feature>
<dbReference type="Pfam" id="PF00755">
    <property type="entry name" value="Carn_acyltransf"/>
    <property type="match status" value="1"/>
</dbReference>
<dbReference type="InterPro" id="IPR032821">
    <property type="entry name" value="PKS_assoc"/>
</dbReference>
<dbReference type="InterPro" id="IPR020841">
    <property type="entry name" value="PKS_Beta-ketoAc_synthase_dom"/>
</dbReference>
<dbReference type="Pfam" id="PF00109">
    <property type="entry name" value="ketoacyl-synt"/>
    <property type="match status" value="1"/>
</dbReference>
<dbReference type="InterPro" id="IPR049900">
    <property type="entry name" value="PKS_mFAS_DH"/>
</dbReference>
<dbReference type="Pfam" id="PF08659">
    <property type="entry name" value="KR"/>
    <property type="match status" value="1"/>
</dbReference>
<dbReference type="SMART" id="SM00823">
    <property type="entry name" value="PKS_PP"/>
    <property type="match status" value="1"/>
</dbReference>
<dbReference type="PROSITE" id="PS00440">
    <property type="entry name" value="ACYLTRANSF_C_2"/>
    <property type="match status" value="1"/>
</dbReference>
<feature type="active site" description="Proton donor; for dehydratase activity" evidence="9">
    <location>
        <position position="1061"/>
    </location>
</feature>
<evidence type="ECO:0000256" key="6">
    <source>
        <dbReference type="ARBA" id="ARBA00023268"/>
    </source>
</evidence>
<dbReference type="InterPro" id="IPR020806">
    <property type="entry name" value="PKS_PP-bd"/>
</dbReference>
<evidence type="ECO:0000256" key="4">
    <source>
        <dbReference type="ARBA" id="ARBA00022679"/>
    </source>
</evidence>
<feature type="region of interest" description="N-terminal hotdog fold" evidence="9">
    <location>
        <begin position="841"/>
        <end position="974"/>
    </location>
</feature>
<dbReference type="InterPro" id="IPR016036">
    <property type="entry name" value="Malonyl_transacylase_ACP-bd"/>
</dbReference>
<dbReference type="Pfam" id="PF16197">
    <property type="entry name" value="KAsynt_C_assoc"/>
    <property type="match status" value="1"/>
</dbReference>
<feature type="compositionally biased region" description="Polar residues" evidence="10">
    <location>
        <begin position="2143"/>
        <end position="2156"/>
    </location>
</feature>
<feature type="active site" description="Proton acceptor; for dehydratase activity" evidence="9">
    <location>
        <position position="873"/>
    </location>
</feature>
<evidence type="ECO:0000313" key="15">
    <source>
        <dbReference type="Proteomes" id="UP001320420"/>
    </source>
</evidence>
<dbReference type="SMART" id="SM00822">
    <property type="entry name" value="PKS_KR"/>
    <property type="match status" value="1"/>
</dbReference>
<dbReference type="PROSITE" id="PS52004">
    <property type="entry name" value="KS3_2"/>
    <property type="match status" value="1"/>
</dbReference>
<organism evidence="14 15">
    <name type="scientific">Diatrype stigma</name>
    <dbReference type="NCBI Taxonomy" id="117547"/>
    <lineage>
        <taxon>Eukaryota</taxon>
        <taxon>Fungi</taxon>
        <taxon>Dikarya</taxon>
        <taxon>Ascomycota</taxon>
        <taxon>Pezizomycotina</taxon>
        <taxon>Sordariomycetes</taxon>
        <taxon>Xylariomycetidae</taxon>
        <taxon>Xylariales</taxon>
        <taxon>Diatrypaceae</taxon>
        <taxon>Diatrype</taxon>
    </lineage>
</organism>
<dbReference type="InterPro" id="IPR036291">
    <property type="entry name" value="NAD(P)-bd_dom_sf"/>
</dbReference>
<dbReference type="InterPro" id="IPR014031">
    <property type="entry name" value="Ketoacyl_synth_C"/>
</dbReference>
<evidence type="ECO:0000256" key="3">
    <source>
        <dbReference type="ARBA" id="ARBA00022553"/>
    </source>
</evidence>
<dbReference type="Gene3D" id="1.10.1200.10">
    <property type="entry name" value="ACP-like"/>
    <property type="match status" value="1"/>
</dbReference>
<evidence type="ECO:0000259" key="13">
    <source>
        <dbReference type="PROSITE" id="PS52019"/>
    </source>
</evidence>
<dbReference type="InterPro" id="IPR057326">
    <property type="entry name" value="KR_dom"/>
</dbReference>
<dbReference type="Gene3D" id="3.10.129.110">
    <property type="entry name" value="Polyketide synthase dehydratase"/>
    <property type="match status" value="1"/>
</dbReference>
<reference evidence="14 15" key="1">
    <citation type="submission" date="2024-02" db="EMBL/GenBank/DDBJ databases">
        <title>De novo assembly and annotation of 12 fungi associated with fruit tree decline syndrome in Ontario, Canada.</title>
        <authorList>
            <person name="Sulman M."/>
            <person name="Ellouze W."/>
            <person name="Ilyukhin E."/>
        </authorList>
    </citation>
    <scope>NUCLEOTIDE SEQUENCE [LARGE SCALE GENOMIC DNA]</scope>
    <source>
        <strain evidence="14 15">M11/M66-122</strain>
    </source>
</reference>
<dbReference type="InterPro" id="IPR042231">
    <property type="entry name" value="Cho/carn_acyl_trans_2"/>
</dbReference>
<dbReference type="PANTHER" id="PTHR43775:SF22">
    <property type="entry name" value="SYNTHASE, PUTATIVE (JCVI)-RELATED"/>
    <property type="match status" value="1"/>
</dbReference>
<accession>A0AAN9UUJ1</accession>
<evidence type="ECO:0000259" key="11">
    <source>
        <dbReference type="PROSITE" id="PS50075"/>
    </source>
</evidence>
<dbReference type="Gene3D" id="3.30.559.70">
    <property type="entry name" value="Choline/Carnitine o-acyltransferase, domain 2"/>
    <property type="match status" value="1"/>
</dbReference>
<protein>
    <submittedName>
        <fullName evidence="14">Type I Iterative PKS</fullName>
    </submittedName>
</protein>
<dbReference type="Gene3D" id="3.40.47.10">
    <property type="match status" value="1"/>
</dbReference>
<dbReference type="SMART" id="SM00829">
    <property type="entry name" value="PKS_ER"/>
    <property type="match status" value="1"/>
</dbReference>
<comment type="similarity">
    <text evidence="1">Belongs to the carnitine/choline acetyltransferase family.</text>
</comment>
<comment type="caution">
    <text evidence="14">The sequence shown here is derived from an EMBL/GenBank/DDBJ whole genome shotgun (WGS) entry which is preliminary data.</text>
</comment>
<dbReference type="Gene3D" id="3.30.559.10">
    <property type="entry name" value="Chloramphenicol acetyltransferase-like domain"/>
    <property type="match status" value="1"/>
</dbReference>
<dbReference type="InterPro" id="IPR020843">
    <property type="entry name" value="ER"/>
</dbReference>
<dbReference type="CDD" id="cd00833">
    <property type="entry name" value="PKS"/>
    <property type="match status" value="1"/>
</dbReference>
<name>A0AAN9UUJ1_9PEZI</name>
<dbReference type="GO" id="GO:0004312">
    <property type="term" value="F:fatty acid synthase activity"/>
    <property type="evidence" value="ECO:0007669"/>
    <property type="project" value="TreeGrafter"/>
</dbReference>
<dbReference type="InterPro" id="IPR039551">
    <property type="entry name" value="Cho/carn_acyl_trans"/>
</dbReference>
<dbReference type="InterPro" id="IPR020807">
    <property type="entry name" value="PKS_DH"/>
</dbReference>
<evidence type="ECO:0000256" key="1">
    <source>
        <dbReference type="ARBA" id="ARBA00005232"/>
    </source>
</evidence>
<dbReference type="InterPro" id="IPR000542">
    <property type="entry name" value="Carn_acyl_trans"/>
</dbReference>
<evidence type="ECO:0000256" key="2">
    <source>
        <dbReference type="ARBA" id="ARBA00022450"/>
    </source>
</evidence>
<dbReference type="InterPro" id="IPR014043">
    <property type="entry name" value="Acyl_transferase_dom"/>
</dbReference>
<dbReference type="Gene3D" id="3.40.50.720">
    <property type="entry name" value="NAD(P)-binding Rossmann-like Domain"/>
    <property type="match status" value="2"/>
</dbReference>
<dbReference type="GO" id="GO:0016491">
    <property type="term" value="F:oxidoreductase activity"/>
    <property type="evidence" value="ECO:0007669"/>
    <property type="project" value="UniProtKB-KW"/>
</dbReference>
<dbReference type="SUPFAM" id="SSF51735">
    <property type="entry name" value="NAD(P)-binding Rossmann-fold domains"/>
    <property type="match status" value="2"/>
</dbReference>
<dbReference type="PROSITE" id="PS52019">
    <property type="entry name" value="PKS_MFAS_DH"/>
    <property type="match status" value="1"/>
</dbReference>
<dbReference type="SMART" id="SM00826">
    <property type="entry name" value="PKS_DH"/>
    <property type="match status" value="1"/>
</dbReference>
<keyword evidence="5" id="KW-0560">Oxidoreductase</keyword>
<evidence type="ECO:0000256" key="5">
    <source>
        <dbReference type="ARBA" id="ARBA00023002"/>
    </source>
</evidence>
<dbReference type="InterPro" id="IPR049552">
    <property type="entry name" value="PKS_DH_N"/>
</dbReference>
<dbReference type="SUPFAM" id="SSF50129">
    <property type="entry name" value="GroES-like"/>
    <property type="match status" value="1"/>
</dbReference>
<dbReference type="SUPFAM" id="SSF53335">
    <property type="entry name" value="S-adenosyl-L-methionine-dependent methyltransferases"/>
    <property type="match status" value="1"/>
</dbReference>
<dbReference type="InterPro" id="IPR006162">
    <property type="entry name" value="Ppantetheine_attach_site"/>
</dbReference>
<dbReference type="InterPro" id="IPR050091">
    <property type="entry name" value="PKS_NRPS_Biosynth_Enz"/>
</dbReference>
<evidence type="ECO:0000256" key="10">
    <source>
        <dbReference type="SAM" id="MobiDB-lite"/>
    </source>
</evidence>
<dbReference type="PANTHER" id="PTHR43775">
    <property type="entry name" value="FATTY ACID SYNTHASE"/>
    <property type="match status" value="1"/>
</dbReference>
<dbReference type="SUPFAM" id="SSF55048">
    <property type="entry name" value="Probable ACP-binding domain of malonyl-CoA ACP transacylase"/>
    <property type="match status" value="1"/>
</dbReference>
<dbReference type="PROSITE" id="PS50075">
    <property type="entry name" value="CARRIER"/>
    <property type="match status" value="1"/>
</dbReference>
<dbReference type="GO" id="GO:0044550">
    <property type="term" value="P:secondary metabolite biosynthetic process"/>
    <property type="evidence" value="ECO:0007669"/>
    <property type="project" value="TreeGrafter"/>
</dbReference>
<dbReference type="InterPro" id="IPR016039">
    <property type="entry name" value="Thiolase-like"/>
</dbReference>
<proteinExistence type="inferred from homology"/>
<feature type="domain" description="PKS/mFAS DH" evidence="13">
    <location>
        <begin position="841"/>
        <end position="1148"/>
    </location>
</feature>
<keyword evidence="2" id="KW-0596">Phosphopantetheine</keyword>
<dbReference type="EMBL" id="JAKJXP020000012">
    <property type="protein sequence ID" value="KAK7755565.1"/>
    <property type="molecule type" value="Genomic_DNA"/>
</dbReference>
<dbReference type="InterPro" id="IPR011032">
    <property type="entry name" value="GroES-like_sf"/>
</dbReference>
<dbReference type="InterPro" id="IPR013968">
    <property type="entry name" value="PKS_KR"/>
</dbReference>
<dbReference type="InterPro" id="IPR001227">
    <property type="entry name" value="Ac_transferase_dom_sf"/>
</dbReference>